<feature type="chain" id="PRO_5016403074" evidence="1">
    <location>
        <begin position="31"/>
        <end position="296"/>
    </location>
</feature>
<dbReference type="AlphaFoldDB" id="A0A316MER1"/>
<accession>A0A316MER1</accession>
<reference evidence="2 3" key="1">
    <citation type="submission" date="2018-03" db="EMBL/GenBank/DDBJ databases">
        <title>The uncultured portion of the human microbiome is neutrally assembled.</title>
        <authorList>
            <person name="Jeraldo P."/>
            <person name="Boardman L."/>
            <person name="White B.A."/>
            <person name="Nelson H."/>
            <person name="Goldenfeld N."/>
            <person name="Chia N."/>
        </authorList>
    </citation>
    <scope>NUCLEOTIDE SEQUENCE [LARGE SCALE GENOMIC DNA]</scope>
    <source>
        <strain evidence="2">CIM:MAG 903</strain>
    </source>
</reference>
<evidence type="ECO:0000313" key="2">
    <source>
        <dbReference type="EMBL" id="PWL55595.1"/>
    </source>
</evidence>
<gene>
    <name evidence="2" type="ORF">DBY38_01320</name>
</gene>
<sequence>MKFKKTFSKALALIMCLSLGIAVPMKTAKADSLKVVTLGADLTESQKESMLKYFGVTKKEANIVYVTNDEEFKYLGKAATKEQIGSKAISCSYIEPTNKGGLKISINNIHWVTENMIKNSLITAGIENANVVVGAPFNVSGTAALTGILKGFENSSAGEKIDENKKEAANEELVVTGNLGEKIGQDEAAGLINEIKKEVVKENPKSEKDVKNIVKKTTSSYKDIKDKLSDEDIEKITALMDKINDLDLDFSKIKDQLNDVSSLLKEKLGSEEAQSFFSKIGEFLRNIGNFLSNLFS</sequence>
<dbReference type="RefSeq" id="WP_343751928.1">
    <property type="nucleotide sequence ID" value="NZ_BAAACD010000039.1"/>
</dbReference>
<dbReference type="InterPro" id="IPR009343">
    <property type="entry name" value="DUF1002"/>
</dbReference>
<evidence type="ECO:0000256" key="1">
    <source>
        <dbReference type="SAM" id="SignalP"/>
    </source>
</evidence>
<organism evidence="2 3">
    <name type="scientific">Clostridium cadaveris</name>
    <dbReference type="NCBI Taxonomy" id="1529"/>
    <lineage>
        <taxon>Bacteria</taxon>
        <taxon>Bacillati</taxon>
        <taxon>Bacillota</taxon>
        <taxon>Clostridia</taxon>
        <taxon>Eubacteriales</taxon>
        <taxon>Clostridiaceae</taxon>
        <taxon>Clostridium</taxon>
    </lineage>
</organism>
<proteinExistence type="predicted"/>
<evidence type="ECO:0000313" key="3">
    <source>
        <dbReference type="Proteomes" id="UP000246114"/>
    </source>
</evidence>
<keyword evidence="1" id="KW-0732">Signal</keyword>
<comment type="caution">
    <text evidence="2">The sequence shown here is derived from an EMBL/GenBank/DDBJ whole genome shotgun (WGS) entry which is preliminary data.</text>
</comment>
<dbReference type="Pfam" id="PF06207">
    <property type="entry name" value="DUF1002"/>
    <property type="match status" value="1"/>
</dbReference>
<dbReference type="Proteomes" id="UP000246114">
    <property type="component" value="Unassembled WGS sequence"/>
</dbReference>
<name>A0A316MER1_9CLOT</name>
<feature type="signal peptide" evidence="1">
    <location>
        <begin position="1"/>
        <end position="30"/>
    </location>
</feature>
<protein>
    <submittedName>
        <fullName evidence="2">DUF1002 domain-containing protein</fullName>
    </submittedName>
</protein>
<dbReference type="EMBL" id="QAMZ01000005">
    <property type="protein sequence ID" value="PWL55595.1"/>
    <property type="molecule type" value="Genomic_DNA"/>
</dbReference>